<evidence type="ECO:0000256" key="9">
    <source>
        <dbReference type="ARBA" id="ARBA00041464"/>
    </source>
</evidence>
<comment type="similarity">
    <text evidence="7">Belongs to the MESH1 family.</text>
</comment>
<evidence type="ECO:0000313" key="13">
    <source>
        <dbReference type="EMBL" id="TIA92942.1"/>
    </source>
</evidence>
<dbReference type="FunFam" id="1.10.3210.10:FF:000012">
    <property type="entry name" value="HD domain containing 3"/>
    <property type="match status" value="1"/>
</dbReference>
<dbReference type="GO" id="GO:0046872">
    <property type="term" value="F:metal ion binding"/>
    <property type="evidence" value="ECO:0007669"/>
    <property type="project" value="UniProtKB-KW"/>
</dbReference>
<dbReference type="GO" id="GO:0008893">
    <property type="term" value="F:guanosine-3',5'-bis(diphosphate) 3'-diphosphatase activity"/>
    <property type="evidence" value="ECO:0007669"/>
    <property type="project" value="UniProtKB-EC"/>
</dbReference>
<name>A0A4T0FVQ5_9BASI</name>
<evidence type="ECO:0000256" key="11">
    <source>
        <dbReference type="ARBA" id="ARBA00047968"/>
    </source>
</evidence>
<organism evidence="13 14">
    <name type="scientific">Wallemia hederae</name>
    <dbReference type="NCBI Taxonomy" id="1540922"/>
    <lineage>
        <taxon>Eukaryota</taxon>
        <taxon>Fungi</taxon>
        <taxon>Dikarya</taxon>
        <taxon>Basidiomycota</taxon>
        <taxon>Wallemiomycotina</taxon>
        <taxon>Wallemiomycetes</taxon>
        <taxon>Wallemiales</taxon>
        <taxon>Wallemiaceae</taxon>
        <taxon>Wallemia</taxon>
    </lineage>
</organism>
<evidence type="ECO:0000256" key="8">
    <source>
        <dbReference type="ARBA" id="ARBA00040793"/>
    </source>
</evidence>
<evidence type="ECO:0000256" key="1">
    <source>
        <dbReference type="ARBA" id="ARBA00001936"/>
    </source>
</evidence>
<evidence type="ECO:0000256" key="6">
    <source>
        <dbReference type="ARBA" id="ARBA00037781"/>
    </source>
</evidence>
<evidence type="ECO:0000256" key="2">
    <source>
        <dbReference type="ARBA" id="ARBA00022723"/>
    </source>
</evidence>
<comment type="cofactor">
    <cofactor evidence="1">
        <name>Mn(2+)</name>
        <dbReference type="ChEBI" id="CHEBI:29035"/>
    </cofactor>
</comment>
<dbReference type="SMART" id="SM00471">
    <property type="entry name" value="HDc"/>
    <property type="match status" value="1"/>
</dbReference>
<dbReference type="OrthoDB" id="430679at2759"/>
<keyword evidence="2" id="KW-0479">Metal-binding</keyword>
<keyword evidence="14" id="KW-1185">Reference proteome</keyword>
<keyword evidence="3" id="KW-0378">Hydrolase</keyword>
<feature type="domain" description="HD/PDEase" evidence="12">
    <location>
        <begin position="46"/>
        <end position="152"/>
    </location>
</feature>
<dbReference type="InterPro" id="IPR052194">
    <property type="entry name" value="MESH1"/>
</dbReference>
<dbReference type="InterPro" id="IPR003607">
    <property type="entry name" value="HD/PDEase_dom"/>
</dbReference>
<keyword evidence="4" id="KW-0464">Manganese</keyword>
<evidence type="ECO:0000256" key="7">
    <source>
        <dbReference type="ARBA" id="ARBA00038354"/>
    </source>
</evidence>
<proteinExistence type="inferred from homology"/>
<comment type="catalytic activity">
    <reaction evidence="11">
        <text>guanosine 3',5'-bis(diphosphate) + H2O = GDP + diphosphate + H(+)</text>
        <dbReference type="Rhea" id="RHEA:14253"/>
        <dbReference type="ChEBI" id="CHEBI:15377"/>
        <dbReference type="ChEBI" id="CHEBI:15378"/>
        <dbReference type="ChEBI" id="CHEBI:33019"/>
        <dbReference type="ChEBI" id="CHEBI:58189"/>
        <dbReference type="ChEBI" id="CHEBI:77828"/>
        <dbReference type="EC" id="3.1.7.2"/>
    </reaction>
</comment>
<dbReference type="SUPFAM" id="SSF109604">
    <property type="entry name" value="HD-domain/PDEase-like"/>
    <property type="match status" value="1"/>
</dbReference>
<dbReference type="Proteomes" id="UP000310189">
    <property type="component" value="Unassembled WGS sequence"/>
</dbReference>
<dbReference type="EC" id="3.1.7.2" evidence="5"/>
<evidence type="ECO:0000259" key="12">
    <source>
        <dbReference type="SMART" id="SM00471"/>
    </source>
</evidence>
<evidence type="ECO:0000256" key="5">
    <source>
        <dbReference type="ARBA" id="ARBA00024387"/>
    </source>
</evidence>
<sequence length="205" mass="22931">MQIWDIAPIESTSSSSDSSDDSLAQLLSAVTFASVKHSEQRRKDIDGTPYINHVIGVAQLLASNGHTSVHTLQAAILHDTVEDTATTLDELRDVFGERVASIVHECTDDKSLPKQARKQAQIDKAGCVSIEAQQVKLADKLYNLRDLQRCPPPDWTVHRIKEYYTWARNVTCQMRQASEPLSRLLDDVYANGTFEKDGVKYKCLD</sequence>
<evidence type="ECO:0000256" key="4">
    <source>
        <dbReference type="ARBA" id="ARBA00023211"/>
    </source>
</evidence>
<accession>A0A4T0FVQ5</accession>
<dbReference type="PANTHER" id="PTHR46246">
    <property type="entry name" value="GUANOSINE-3',5'-BIS(DIPHOSPHATE) 3'-PYROPHOSPHOHYDROLASE MESH1"/>
    <property type="match status" value="1"/>
</dbReference>
<comment type="function">
    <text evidence="6">ppGpp hydrolyzing enzyme involved in starvation response.</text>
</comment>
<reference evidence="13 14" key="1">
    <citation type="submission" date="2019-03" db="EMBL/GenBank/DDBJ databases">
        <title>Sequencing 23 genomes of Wallemia ichthyophaga.</title>
        <authorList>
            <person name="Gostincar C."/>
        </authorList>
    </citation>
    <scope>NUCLEOTIDE SEQUENCE [LARGE SCALE GENOMIC DNA]</scope>
    <source>
        <strain evidence="13 14">EXF-5753</strain>
    </source>
</reference>
<gene>
    <name evidence="13" type="ORF">E3P99_00375</name>
</gene>
<protein>
    <recommendedName>
        <fullName evidence="8">Guanosine-3',5'-bis(diphosphate) 3'-pyrophosphohydrolase MESH1</fullName>
        <ecNumber evidence="5">3.1.7.2</ecNumber>
    </recommendedName>
    <alternativeName>
        <fullName evidence="9">Metazoan SpoT homolog 1</fullName>
    </alternativeName>
    <alternativeName>
        <fullName evidence="10">Penta-phosphate guanosine-3'-pyrophosphohydrolase</fullName>
    </alternativeName>
</protein>
<dbReference type="EMBL" id="SPNW01000004">
    <property type="protein sequence ID" value="TIA92942.1"/>
    <property type="molecule type" value="Genomic_DNA"/>
</dbReference>
<evidence type="ECO:0000313" key="14">
    <source>
        <dbReference type="Proteomes" id="UP000310189"/>
    </source>
</evidence>
<dbReference type="Gene3D" id="1.10.3210.10">
    <property type="entry name" value="Hypothetical protein af1432"/>
    <property type="match status" value="1"/>
</dbReference>
<dbReference type="Pfam" id="PF13328">
    <property type="entry name" value="HD_4"/>
    <property type="match status" value="1"/>
</dbReference>
<dbReference type="AlphaFoldDB" id="A0A4T0FVQ5"/>
<dbReference type="PANTHER" id="PTHR46246:SF1">
    <property type="entry name" value="GUANOSINE-3',5'-BIS(DIPHOSPHATE) 3'-PYROPHOSPHOHYDROLASE MESH1"/>
    <property type="match status" value="1"/>
</dbReference>
<comment type="caution">
    <text evidence="13">The sequence shown here is derived from an EMBL/GenBank/DDBJ whole genome shotgun (WGS) entry which is preliminary data.</text>
</comment>
<evidence type="ECO:0000256" key="10">
    <source>
        <dbReference type="ARBA" id="ARBA00041770"/>
    </source>
</evidence>
<evidence type="ECO:0000256" key="3">
    <source>
        <dbReference type="ARBA" id="ARBA00022801"/>
    </source>
</evidence>